<organism evidence="2 3">
    <name type="scientific">Collybia nuda</name>
    <dbReference type="NCBI Taxonomy" id="64659"/>
    <lineage>
        <taxon>Eukaryota</taxon>
        <taxon>Fungi</taxon>
        <taxon>Dikarya</taxon>
        <taxon>Basidiomycota</taxon>
        <taxon>Agaricomycotina</taxon>
        <taxon>Agaricomycetes</taxon>
        <taxon>Agaricomycetidae</taxon>
        <taxon>Agaricales</taxon>
        <taxon>Tricholomatineae</taxon>
        <taxon>Clitocybaceae</taxon>
        <taxon>Collybia</taxon>
    </lineage>
</organism>
<comment type="caution">
    <text evidence="2">The sequence shown here is derived from an EMBL/GenBank/DDBJ whole genome shotgun (WGS) entry which is preliminary data.</text>
</comment>
<evidence type="ECO:0008006" key="4">
    <source>
        <dbReference type="Google" id="ProtNLM"/>
    </source>
</evidence>
<feature type="compositionally biased region" description="Polar residues" evidence="1">
    <location>
        <begin position="326"/>
        <end position="337"/>
    </location>
</feature>
<feature type="compositionally biased region" description="Basic and acidic residues" evidence="1">
    <location>
        <begin position="598"/>
        <end position="619"/>
    </location>
</feature>
<evidence type="ECO:0000256" key="1">
    <source>
        <dbReference type="SAM" id="MobiDB-lite"/>
    </source>
</evidence>
<dbReference type="Gene3D" id="1.10.10.2670">
    <property type="entry name" value="E3 ubiquitin-protein ligase"/>
    <property type="match status" value="1"/>
</dbReference>
<feature type="region of interest" description="Disordered" evidence="1">
    <location>
        <begin position="138"/>
        <end position="193"/>
    </location>
</feature>
<gene>
    <name evidence="2" type="ORF">BDZ94DRAFT_1264149</name>
</gene>
<keyword evidence="3" id="KW-1185">Reference proteome</keyword>
<dbReference type="OrthoDB" id="2587563at2759"/>
<dbReference type="InterPro" id="IPR042065">
    <property type="entry name" value="E3_ELL-like"/>
</dbReference>
<feature type="compositionally biased region" description="Basic and acidic residues" evidence="1">
    <location>
        <begin position="436"/>
        <end position="448"/>
    </location>
</feature>
<dbReference type="AlphaFoldDB" id="A0A9P5Y114"/>
<feature type="compositionally biased region" description="Polar residues" evidence="1">
    <location>
        <begin position="413"/>
        <end position="432"/>
    </location>
</feature>
<proteinExistence type="predicted"/>
<feature type="compositionally biased region" description="Polar residues" evidence="1">
    <location>
        <begin position="664"/>
        <end position="676"/>
    </location>
</feature>
<dbReference type="Proteomes" id="UP000807353">
    <property type="component" value="Unassembled WGS sequence"/>
</dbReference>
<protein>
    <recommendedName>
        <fullName evidence="4">RNA polymerase II elongation factor ELL N-terminal domain-containing protein</fullName>
    </recommendedName>
</protein>
<reference evidence="2" key="1">
    <citation type="submission" date="2020-11" db="EMBL/GenBank/DDBJ databases">
        <authorList>
            <consortium name="DOE Joint Genome Institute"/>
            <person name="Ahrendt S."/>
            <person name="Riley R."/>
            <person name="Andreopoulos W."/>
            <person name="Labutti K."/>
            <person name="Pangilinan J."/>
            <person name="Ruiz-Duenas F.J."/>
            <person name="Barrasa J.M."/>
            <person name="Sanchez-Garcia M."/>
            <person name="Camarero S."/>
            <person name="Miyauchi S."/>
            <person name="Serrano A."/>
            <person name="Linde D."/>
            <person name="Babiker R."/>
            <person name="Drula E."/>
            <person name="Ayuso-Fernandez I."/>
            <person name="Pacheco R."/>
            <person name="Padilla G."/>
            <person name="Ferreira P."/>
            <person name="Barriuso J."/>
            <person name="Kellner H."/>
            <person name="Castanera R."/>
            <person name="Alfaro M."/>
            <person name="Ramirez L."/>
            <person name="Pisabarro A.G."/>
            <person name="Kuo A."/>
            <person name="Tritt A."/>
            <person name="Lipzen A."/>
            <person name="He G."/>
            <person name="Yan M."/>
            <person name="Ng V."/>
            <person name="Cullen D."/>
            <person name="Martin F."/>
            <person name="Rosso M.-N."/>
            <person name="Henrissat B."/>
            <person name="Hibbett D."/>
            <person name="Martinez A.T."/>
            <person name="Grigoriev I.V."/>
        </authorList>
    </citation>
    <scope>NUCLEOTIDE SEQUENCE</scope>
    <source>
        <strain evidence="2">CBS 247.69</strain>
    </source>
</reference>
<evidence type="ECO:0000313" key="2">
    <source>
        <dbReference type="EMBL" id="KAF9461313.1"/>
    </source>
</evidence>
<feature type="region of interest" description="Disordered" evidence="1">
    <location>
        <begin position="580"/>
        <end position="692"/>
    </location>
</feature>
<feature type="compositionally biased region" description="Basic and acidic residues" evidence="1">
    <location>
        <begin position="487"/>
        <end position="521"/>
    </location>
</feature>
<accession>A0A9P5Y114</accession>
<sequence length="774" mass="86111">MPLPTSTSIPLMGCSRPGEVAPSRPKQAMIVRMSAEAFDALQAFPNHPQMFFQFDEKSGIYIGDTFYPMRSMKEETLHELYLRSAPVGKKPTSLKLHANVTGKFFVERAFSERVQGKIREATINTAKQNERNIIVIDTPPDLAPTTHPRKRNQNPASTMFRSAVRPGDLPKPSAPASLPTTRMSSPMPPKLIKKDKMTPLRKRLVHCLAVCERTREQTVKLVGGAECDPIVRREILNLLDDVAEQATVSTRGEDHTNQNWRLKPNAWLDVRPYEWPKLTEPERINMARTARQKLRSLRIPETDPAWEHVKFRINPAGAASSPAIVGSSNMGPVTQSAPAREPKRGVTSKEAREKKARPKLDPKAEIMMKDESIRAAPKSGTSEGKVKDAGGSLKSPSKSIARKAPGSGFRVGQTPSQDGRSDTAEGSGSNKVSRSKPTDVRVNKDRDQTSNSSIHPPRPVQKEGKSNVPAQNQRMKQMRESGGGGTDSERERVPPGVKDKPLIKRRDDQDWHPTEEREVTTLKRKKITHDDDRDVAFSRSAPQKKRKTDSGAIHPGPVSVLRTGEALLPAKPEVALSSQSILKKEYSPLPIPSALPKIKKDNYSRHGQSETKGPPHESKLSSQARKANVAVKARRRSPIYTTSEDDSDPRRSIQEPMPLPTPPLTSEHTVRTTHPNLQHRPRTKDVHSLPTDHASLRSRYNASYLEYLATFQKLVAQKGKLDSMLMSHEMGSVGSITDSDGDIELLDTEDLMKLKSDHSRLKEELTTILEIFKS</sequence>
<feature type="region of interest" description="Disordered" evidence="1">
    <location>
        <begin position="319"/>
        <end position="558"/>
    </location>
</feature>
<evidence type="ECO:0000313" key="3">
    <source>
        <dbReference type="Proteomes" id="UP000807353"/>
    </source>
</evidence>
<dbReference type="EMBL" id="MU150286">
    <property type="protein sequence ID" value="KAF9461313.1"/>
    <property type="molecule type" value="Genomic_DNA"/>
</dbReference>
<feature type="compositionally biased region" description="Basic and acidic residues" evidence="1">
    <location>
        <begin position="340"/>
        <end position="373"/>
    </location>
</feature>
<name>A0A9P5Y114_9AGAR</name>